<dbReference type="InterPro" id="IPR043128">
    <property type="entry name" value="Rev_trsase/Diguanyl_cyclase"/>
</dbReference>
<protein>
    <recommendedName>
        <fullName evidence="2">UmuC domain-containing protein</fullName>
    </recommendedName>
</protein>
<dbReference type="GO" id="GO:0003684">
    <property type="term" value="F:damaged DNA binding"/>
    <property type="evidence" value="ECO:0007669"/>
    <property type="project" value="InterPro"/>
</dbReference>
<dbReference type="InterPro" id="IPR001126">
    <property type="entry name" value="UmuC"/>
</dbReference>
<evidence type="ECO:0000313" key="4">
    <source>
        <dbReference type="Proteomes" id="UP000230214"/>
    </source>
</evidence>
<comment type="caution">
    <text evidence="3">The sequence shown here is derived from an EMBL/GenBank/DDBJ whole genome shotgun (WGS) entry which is preliminary data.</text>
</comment>
<name>A0A2H0R985_UNCKA</name>
<dbReference type="GO" id="GO:0006281">
    <property type="term" value="P:DNA repair"/>
    <property type="evidence" value="ECO:0007669"/>
    <property type="project" value="InterPro"/>
</dbReference>
<dbReference type="InterPro" id="IPR036775">
    <property type="entry name" value="DNA_pol_Y-fam_lit_finger_sf"/>
</dbReference>
<dbReference type="InterPro" id="IPR022880">
    <property type="entry name" value="DNApol_IV"/>
</dbReference>
<dbReference type="GO" id="GO:0009432">
    <property type="term" value="P:SOS response"/>
    <property type="evidence" value="ECO:0007669"/>
    <property type="project" value="TreeGrafter"/>
</dbReference>
<dbReference type="EMBL" id="PCXU01000039">
    <property type="protein sequence ID" value="PIR43078.1"/>
    <property type="molecule type" value="Genomic_DNA"/>
</dbReference>
<dbReference type="InterPro" id="IPR017961">
    <property type="entry name" value="DNA_pol_Y-fam_little_finger"/>
</dbReference>
<dbReference type="Pfam" id="PF00817">
    <property type="entry name" value="IMS"/>
    <property type="match status" value="1"/>
</dbReference>
<dbReference type="InterPro" id="IPR050116">
    <property type="entry name" value="DNA_polymerase-Y"/>
</dbReference>
<reference evidence="3 4" key="1">
    <citation type="submission" date="2017-09" db="EMBL/GenBank/DDBJ databases">
        <title>Depth-based differentiation of microbial function through sediment-hosted aquifers and enrichment of novel symbionts in the deep terrestrial subsurface.</title>
        <authorList>
            <person name="Probst A.J."/>
            <person name="Ladd B."/>
            <person name="Jarett J.K."/>
            <person name="Geller-Mcgrath D.E."/>
            <person name="Sieber C.M."/>
            <person name="Emerson J.B."/>
            <person name="Anantharaman K."/>
            <person name="Thomas B.C."/>
            <person name="Malmstrom R."/>
            <person name="Stieglmeier M."/>
            <person name="Klingl A."/>
            <person name="Woyke T."/>
            <person name="Ryan C.M."/>
            <person name="Banfield J.F."/>
        </authorList>
    </citation>
    <scope>NUCLEOTIDE SEQUENCE [LARGE SCALE GENOMIC DNA]</scope>
    <source>
        <strain evidence="3">CG10_big_fil_rev_8_21_14_0_10_32_10</strain>
    </source>
</reference>
<dbReference type="SUPFAM" id="SSF56672">
    <property type="entry name" value="DNA/RNA polymerases"/>
    <property type="match status" value="1"/>
</dbReference>
<evidence type="ECO:0000259" key="2">
    <source>
        <dbReference type="PROSITE" id="PS50173"/>
    </source>
</evidence>
<comment type="similarity">
    <text evidence="1">Belongs to the DNA polymerase type-Y family.</text>
</comment>
<dbReference type="Gene3D" id="3.40.1170.60">
    <property type="match status" value="1"/>
</dbReference>
<dbReference type="GO" id="GO:0005829">
    <property type="term" value="C:cytosol"/>
    <property type="evidence" value="ECO:0007669"/>
    <property type="project" value="TreeGrafter"/>
</dbReference>
<gene>
    <name evidence="3" type="ORF">COV24_04580</name>
</gene>
<dbReference type="GO" id="GO:0042276">
    <property type="term" value="P:error-prone translesion synthesis"/>
    <property type="evidence" value="ECO:0007669"/>
    <property type="project" value="TreeGrafter"/>
</dbReference>
<sequence length="420" mass="49160">MKLQKKYSFQNLIEPNSDLPYIMHLDMNGFFASCEQQQNHLLRNKPVGVVPYLSNGSTILASSYEAKRLGITTGTRVRDALKVCPKIILKLNDPPKYRYIHNKLIKVLKKYTPYVTTKSIDEAVLDMTNINFKHKYNHKQYMVGIAKQIKKDINERVGDYMRCSIGIATNRFLAKVASNINKPDGLYYLNNKNLDTFYDLLELEKLHGVGPKIKEKLNKLNIHTPKQFKNARLDILKIEFKSFGYYWHLRLLGYEIDDYVSKRRSVGHSYHLPLYSNNKTYLKGIILKLVEKIGTRLRNYDLKTRCFSFFCLYENNTTCHTSHRIKNYTNETEIIYKEILKLFIKRPTKYLKIKLIMVGTSNFVQKNYNLQNDLFGVRSEKREFYRAIDKINGQFGDFTIMPATLLLHKNSAPDRIAFGK</sequence>
<dbReference type="Gene3D" id="3.30.70.270">
    <property type="match status" value="1"/>
</dbReference>
<proteinExistence type="inferred from homology"/>
<dbReference type="AlphaFoldDB" id="A0A2H0R985"/>
<dbReference type="SUPFAM" id="SSF100879">
    <property type="entry name" value="Lesion bypass DNA polymerase (Y-family), little finger domain"/>
    <property type="match status" value="1"/>
</dbReference>
<evidence type="ECO:0000256" key="1">
    <source>
        <dbReference type="ARBA" id="ARBA00010945"/>
    </source>
</evidence>
<evidence type="ECO:0000313" key="3">
    <source>
        <dbReference type="EMBL" id="PIR43078.1"/>
    </source>
</evidence>
<dbReference type="Proteomes" id="UP000230214">
    <property type="component" value="Unassembled WGS sequence"/>
</dbReference>
<organism evidence="3 4">
    <name type="scientific">candidate division WWE3 bacterium CG10_big_fil_rev_8_21_14_0_10_32_10</name>
    <dbReference type="NCBI Taxonomy" id="1975090"/>
    <lineage>
        <taxon>Bacteria</taxon>
        <taxon>Katanobacteria</taxon>
    </lineage>
</organism>
<dbReference type="Pfam" id="PF11799">
    <property type="entry name" value="IMS_C"/>
    <property type="match status" value="1"/>
</dbReference>
<dbReference type="Gene3D" id="1.10.150.20">
    <property type="entry name" value="5' to 3' exonuclease, C-terminal subdomain"/>
    <property type="match status" value="1"/>
</dbReference>
<dbReference type="PANTHER" id="PTHR11076">
    <property type="entry name" value="DNA REPAIR POLYMERASE UMUC / TRANSFERASE FAMILY MEMBER"/>
    <property type="match status" value="1"/>
</dbReference>
<feature type="domain" description="UmuC" evidence="2">
    <location>
        <begin position="22"/>
        <end position="210"/>
    </location>
</feature>
<dbReference type="PANTHER" id="PTHR11076:SF33">
    <property type="entry name" value="DNA POLYMERASE KAPPA"/>
    <property type="match status" value="1"/>
</dbReference>
<dbReference type="InterPro" id="IPR043502">
    <property type="entry name" value="DNA/RNA_pol_sf"/>
</dbReference>
<dbReference type="PROSITE" id="PS50173">
    <property type="entry name" value="UMUC"/>
    <property type="match status" value="1"/>
</dbReference>
<dbReference type="GO" id="GO:0003887">
    <property type="term" value="F:DNA-directed DNA polymerase activity"/>
    <property type="evidence" value="ECO:0007669"/>
    <property type="project" value="InterPro"/>
</dbReference>
<dbReference type="Gene3D" id="3.30.1490.100">
    <property type="entry name" value="DNA polymerase, Y-family, little finger domain"/>
    <property type="match status" value="1"/>
</dbReference>
<dbReference type="CDD" id="cd03586">
    <property type="entry name" value="PolY_Pol_IV_kappa"/>
    <property type="match status" value="1"/>
</dbReference>
<accession>A0A2H0R985</accession>